<evidence type="ECO:0000256" key="1">
    <source>
        <dbReference type="SAM" id="MobiDB-lite"/>
    </source>
</evidence>
<dbReference type="Proteomes" id="UP000886998">
    <property type="component" value="Unassembled WGS sequence"/>
</dbReference>
<protein>
    <submittedName>
        <fullName evidence="2">Uncharacterized protein</fullName>
    </submittedName>
</protein>
<sequence length="84" mass="9390">MGSARGCLDSSLRPRTFKAGSTEHRSQESKFLLYDKRGPATRLRTGGVTKKKYAFMCPIVEPVFPRNSGAREKTLVFISKGKRP</sequence>
<dbReference type="EMBL" id="BMAV01015920">
    <property type="protein sequence ID" value="GFY66249.1"/>
    <property type="molecule type" value="Genomic_DNA"/>
</dbReference>
<dbReference type="AlphaFoldDB" id="A0A8X6Y7E1"/>
<evidence type="ECO:0000313" key="2">
    <source>
        <dbReference type="EMBL" id="GFY66249.1"/>
    </source>
</evidence>
<accession>A0A8X6Y7E1</accession>
<reference evidence="2" key="1">
    <citation type="submission" date="2020-08" db="EMBL/GenBank/DDBJ databases">
        <title>Multicomponent nature underlies the extraordinary mechanical properties of spider dragline silk.</title>
        <authorList>
            <person name="Kono N."/>
            <person name="Nakamura H."/>
            <person name="Mori M."/>
            <person name="Yoshida Y."/>
            <person name="Ohtoshi R."/>
            <person name="Malay A.D."/>
            <person name="Moran D.A.P."/>
            <person name="Tomita M."/>
            <person name="Numata K."/>
            <person name="Arakawa K."/>
        </authorList>
    </citation>
    <scope>NUCLEOTIDE SEQUENCE</scope>
</reference>
<gene>
    <name evidence="2" type="ORF">TNIN_25511</name>
</gene>
<evidence type="ECO:0000313" key="3">
    <source>
        <dbReference type="Proteomes" id="UP000886998"/>
    </source>
</evidence>
<feature type="region of interest" description="Disordered" evidence="1">
    <location>
        <begin position="1"/>
        <end position="24"/>
    </location>
</feature>
<comment type="caution">
    <text evidence="2">The sequence shown here is derived from an EMBL/GenBank/DDBJ whole genome shotgun (WGS) entry which is preliminary data.</text>
</comment>
<keyword evidence="3" id="KW-1185">Reference proteome</keyword>
<organism evidence="2 3">
    <name type="scientific">Trichonephila inaurata madagascariensis</name>
    <dbReference type="NCBI Taxonomy" id="2747483"/>
    <lineage>
        <taxon>Eukaryota</taxon>
        <taxon>Metazoa</taxon>
        <taxon>Ecdysozoa</taxon>
        <taxon>Arthropoda</taxon>
        <taxon>Chelicerata</taxon>
        <taxon>Arachnida</taxon>
        <taxon>Araneae</taxon>
        <taxon>Araneomorphae</taxon>
        <taxon>Entelegynae</taxon>
        <taxon>Araneoidea</taxon>
        <taxon>Nephilidae</taxon>
        <taxon>Trichonephila</taxon>
        <taxon>Trichonephila inaurata</taxon>
    </lineage>
</organism>
<name>A0A8X6Y7E1_9ARAC</name>
<proteinExistence type="predicted"/>